<evidence type="ECO:0000313" key="2">
    <source>
        <dbReference type="RefSeq" id="XP_075101749.1"/>
    </source>
</evidence>
<keyword evidence="1" id="KW-1185">Reference proteome</keyword>
<evidence type="ECO:0000313" key="1">
    <source>
        <dbReference type="Proteomes" id="UP000790787"/>
    </source>
</evidence>
<dbReference type="Proteomes" id="UP000790787">
    <property type="component" value="Chromosome 23"/>
</dbReference>
<sequence>METAYTNINGQIWLFFDAVVEWELVEDTEQQVTVRVFHHDLGQHMMMTFVYAKCSAMERLDLWDHLYYLASDMELPWLVGGDFNVILHEDEKIGGLPVHPPEYEDFAFCNMWSTIKVENLIRIGSDHAPLLMTCGVQTTYFVKPFRFLNFWTKHATFMDVVRQNWEASFIGDQFLMFKQNIKRVKAALSKWNRETFGDIFKQLAILEDIVRVKEMLFEEEPTTENRIVLQKAQSELKKYLNIEEQYWKQKARMTWFAEGDRNTSFFHNHVNGKRKKLQLKRIKSGSGVWIEDQEQLATAANLELSRLPTIEEVRATVFELSGESASGPDGFTGLFYQTCWDVIGADIHNMVLHFYGGAALPKSITHTNLVLLPKKPRVETFSDLRPISLSNFINKVLSRVLHDRLEIFLPSLIVPNQSGFVKGRSIFENILLTQEIVTDIRLRGKPANVVIKLDMAKAYDRVSWKYLLHVLRKMGFSEHFINMVWNLMSNNWYSVLVNGQSSGFFKSTRGVKQGDPLSPALFILSAEVLSRSLNKLFEDKSFVGFGMPKWSDPLNHLAYVDDTIIFASAHPPSLSKIMAVLGNYEKISGKMINKDKSSYYMYSKVANGLFQAVGAITGFARGLQEVAELRQGETWDDQLLDQTFNEEIAEHIRLNVHCEGSEGYWDKPYWMPTPSGKFSVSSAWQILRHRADPN</sequence>
<reference evidence="1" key="1">
    <citation type="journal article" date="2014" name="Nat. Commun.">
        <title>The tobacco genome sequence and its comparison with those of tomato and potato.</title>
        <authorList>
            <person name="Sierro N."/>
            <person name="Battey J.N."/>
            <person name="Ouadi S."/>
            <person name="Bakaher N."/>
            <person name="Bovet L."/>
            <person name="Willig A."/>
            <person name="Goepfert S."/>
            <person name="Peitsch M.C."/>
            <person name="Ivanov N.V."/>
        </authorList>
    </citation>
    <scope>NUCLEOTIDE SEQUENCE [LARGE SCALE GENOMIC DNA]</scope>
</reference>
<dbReference type="RefSeq" id="XP_075101749.1">
    <property type="nucleotide sequence ID" value="XM_075245648.1"/>
</dbReference>
<gene>
    <name evidence="2" type="primary">LOC142177180</name>
</gene>
<protein>
    <submittedName>
        <fullName evidence="2">Uncharacterized protein LOC142177180</fullName>
    </submittedName>
</protein>
<reference evidence="2" key="2">
    <citation type="submission" date="2025-08" db="UniProtKB">
        <authorList>
            <consortium name="RefSeq"/>
        </authorList>
    </citation>
    <scope>IDENTIFICATION</scope>
    <source>
        <tissue evidence="2">Leaf</tissue>
    </source>
</reference>
<accession>A0AC58TX53</accession>
<proteinExistence type="predicted"/>
<organism evidence="1 2">
    <name type="scientific">Nicotiana tabacum</name>
    <name type="common">Common tobacco</name>
    <dbReference type="NCBI Taxonomy" id="4097"/>
    <lineage>
        <taxon>Eukaryota</taxon>
        <taxon>Viridiplantae</taxon>
        <taxon>Streptophyta</taxon>
        <taxon>Embryophyta</taxon>
        <taxon>Tracheophyta</taxon>
        <taxon>Spermatophyta</taxon>
        <taxon>Magnoliopsida</taxon>
        <taxon>eudicotyledons</taxon>
        <taxon>Gunneridae</taxon>
        <taxon>Pentapetalae</taxon>
        <taxon>asterids</taxon>
        <taxon>lamiids</taxon>
        <taxon>Solanales</taxon>
        <taxon>Solanaceae</taxon>
        <taxon>Nicotianoideae</taxon>
        <taxon>Nicotianeae</taxon>
        <taxon>Nicotiana</taxon>
    </lineage>
</organism>
<name>A0AC58TX53_TOBAC</name>